<keyword evidence="6 7" id="KW-0472">Membrane</keyword>
<dbReference type="PANTHER" id="PTHR11662">
    <property type="entry name" value="SOLUTE CARRIER FAMILY 17"/>
    <property type="match status" value="1"/>
</dbReference>
<dbReference type="InterPro" id="IPR036259">
    <property type="entry name" value="MFS_trans_sf"/>
</dbReference>
<sequence>MKEIEYLYNEMGHLGRVHKPPVPWCAIMTNKAMIAMVTAQIGHDWGLFVIVTDLPKYFSGVLGMSVQKNGFLTSLPFILFWVVSIISGFVGDCLIVRNYLSVTNVRKVMTVIAAWGPGAFMVLASYGGCNRMFVVIMFTLCMGSMGPYFTGMKLSPLDMSPNYAGTIMAISNGIGALTGILAPYSVGLLAPNGTMIEWRYVFWLAFALLFITAIVFIVWGSGKVQPYDDPDYAEKRQAEKAIKKSEKEKEK</sequence>
<reference evidence="9" key="1">
    <citation type="submission" date="2025-08" db="UniProtKB">
        <authorList>
            <consortium name="RefSeq"/>
        </authorList>
    </citation>
    <scope>IDENTIFICATION</scope>
    <source>
        <strain evidence="9">11010-0011.00</strain>
        <tissue evidence="9">Whole body</tissue>
    </source>
</reference>
<keyword evidence="3 7" id="KW-0812">Transmembrane</keyword>
<dbReference type="GO" id="GO:0015293">
    <property type="term" value="F:symporter activity"/>
    <property type="evidence" value="ECO:0007669"/>
    <property type="project" value="UniProtKB-KW"/>
</dbReference>
<dbReference type="SUPFAM" id="SSF103473">
    <property type="entry name" value="MFS general substrate transporter"/>
    <property type="match status" value="1"/>
</dbReference>
<feature type="transmembrane region" description="Helical" evidence="7">
    <location>
        <begin position="108"/>
        <end position="126"/>
    </location>
</feature>
<keyword evidence="2" id="KW-0813">Transport</keyword>
<dbReference type="Gene3D" id="1.20.1250.20">
    <property type="entry name" value="MFS general substrate transporter like domains"/>
    <property type="match status" value="1"/>
</dbReference>
<dbReference type="InterPro" id="IPR050382">
    <property type="entry name" value="MFS_Na/Anion_cotransporter"/>
</dbReference>
<keyword evidence="5 7" id="KW-1133">Transmembrane helix</keyword>
<accession>A0A6J2U8K0</accession>
<keyword evidence="8" id="KW-1185">Reference proteome</keyword>
<dbReference type="RefSeq" id="XP_030383507.1">
    <property type="nucleotide sequence ID" value="XM_030527647.1"/>
</dbReference>
<organism evidence="8 9">
    <name type="scientific">Drosophila lebanonensis</name>
    <name type="common">Fruit fly</name>
    <name type="synonym">Scaptodrosophila lebanonensis</name>
    <dbReference type="NCBI Taxonomy" id="7225"/>
    <lineage>
        <taxon>Eukaryota</taxon>
        <taxon>Metazoa</taxon>
        <taxon>Ecdysozoa</taxon>
        <taxon>Arthropoda</taxon>
        <taxon>Hexapoda</taxon>
        <taxon>Insecta</taxon>
        <taxon>Pterygota</taxon>
        <taxon>Neoptera</taxon>
        <taxon>Endopterygota</taxon>
        <taxon>Diptera</taxon>
        <taxon>Brachycera</taxon>
        <taxon>Muscomorpha</taxon>
        <taxon>Ephydroidea</taxon>
        <taxon>Drosophilidae</taxon>
        <taxon>Scaptodrosophila</taxon>
    </lineage>
</organism>
<dbReference type="PANTHER" id="PTHR11662:SF415">
    <property type="entry name" value="AT30085P-RELATED"/>
    <property type="match status" value="1"/>
</dbReference>
<evidence type="ECO:0000313" key="9">
    <source>
        <dbReference type="RefSeq" id="XP_030383507.1"/>
    </source>
</evidence>
<feature type="transmembrane region" description="Helical" evidence="7">
    <location>
        <begin position="163"/>
        <end position="186"/>
    </location>
</feature>
<evidence type="ECO:0000256" key="5">
    <source>
        <dbReference type="ARBA" id="ARBA00022989"/>
    </source>
</evidence>
<dbReference type="AlphaFoldDB" id="A0A6J2U8K0"/>
<proteinExistence type="predicted"/>
<evidence type="ECO:0000256" key="1">
    <source>
        <dbReference type="ARBA" id="ARBA00004141"/>
    </source>
</evidence>
<dbReference type="FunFam" id="1.20.1250.20:FF:000003">
    <property type="entry name" value="Solute carrier family 17 member 3"/>
    <property type="match status" value="1"/>
</dbReference>
<evidence type="ECO:0000256" key="3">
    <source>
        <dbReference type="ARBA" id="ARBA00022692"/>
    </source>
</evidence>
<gene>
    <name evidence="9" type="primary">LOC115631029</name>
</gene>
<evidence type="ECO:0000256" key="2">
    <source>
        <dbReference type="ARBA" id="ARBA00022448"/>
    </source>
</evidence>
<dbReference type="GO" id="GO:0016020">
    <property type="term" value="C:membrane"/>
    <property type="evidence" value="ECO:0007669"/>
    <property type="project" value="UniProtKB-SubCell"/>
</dbReference>
<evidence type="ECO:0000313" key="8">
    <source>
        <dbReference type="Proteomes" id="UP000504634"/>
    </source>
</evidence>
<feature type="transmembrane region" description="Helical" evidence="7">
    <location>
        <begin position="132"/>
        <end position="151"/>
    </location>
</feature>
<dbReference type="GO" id="GO:0006820">
    <property type="term" value="P:monoatomic anion transport"/>
    <property type="evidence" value="ECO:0007669"/>
    <property type="project" value="TreeGrafter"/>
</dbReference>
<evidence type="ECO:0000256" key="7">
    <source>
        <dbReference type="SAM" id="Phobius"/>
    </source>
</evidence>
<evidence type="ECO:0000256" key="6">
    <source>
        <dbReference type="ARBA" id="ARBA00023136"/>
    </source>
</evidence>
<name>A0A6J2U8K0_DROLE</name>
<feature type="transmembrane region" description="Helical" evidence="7">
    <location>
        <begin position="74"/>
        <end position="96"/>
    </location>
</feature>
<dbReference type="OrthoDB" id="6732156at2759"/>
<dbReference type="GeneID" id="115631029"/>
<protein>
    <submittedName>
        <fullName evidence="9">Inorganic phosphate cotransporter</fullName>
    </submittedName>
</protein>
<keyword evidence="4" id="KW-0769">Symport</keyword>
<feature type="transmembrane region" description="Helical" evidence="7">
    <location>
        <begin position="198"/>
        <end position="219"/>
    </location>
</feature>
<dbReference type="Proteomes" id="UP000504634">
    <property type="component" value="Unplaced"/>
</dbReference>
<comment type="subcellular location">
    <subcellularLocation>
        <location evidence="1">Membrane</location>
        <topology evidence="1">Multi-pass membrane protein</topology>
    </subcellularLocation>
</comment>
<evidence type="ECO:0000256" key="4">
    <source>
        <dbReference type="ARBA" id="ARBA00022847"/>
    </source>
</evidence>